<evidence type="ECO:0000259" key="2">
    <source>
        <dbReference type="PROSITE" id="PS50405"/>
    </source>
</evidence>
<keyword evidence="3" id="KW-0808">Transferase</keyword>
<dbReference type="SFLD" id="SFLDS00019">
    <property type="entry name" value="Glutathione_Transferase_(cytos"/>
    <property type="match status" value="1"/>
</dbReference>
<dbReference type="RefSeq" id="WP_066969624.1">
    <property type="nucleotide sequence ID" value="NZ_NWUF01000042.1"/>
</dbReference>
<dbReference type="Gene3D" id="1.20.1050.10">
    <property type="match status" value="1"/>
</dbReference>
<dbReference type="InterPro" id="IPR040079">
    <property type="entry name" value="Glutathione_S-Trfase"/>
</dbReference>
<name>A0A2A4FN91_9SPHN</name>
<dbReference type="SUPFAM" id="SSF47616">
    <property type="entry name" value="GST C-terminal domain-like"/>
    <property type="match status" value="1"/>
</dbReference>
<evidence type="ECO:0000259" key="1">
    <source>
        <dbReference type="PROSITE" id="PS50404"/>
    </source>
</evidence>
<evidence type="ECO:0000313" key="3">
    <source>
        <dbReference type="EMBL" id="PCE39873.1"/>
    </source>
</evidence>
<dbReference type="Proteomes" id="UP000218934">
    <property type="component" value="Unassembled WGS sequence"/>
</dbReference>
<keyword evidence="4" id="KW-1185">Reference proteome</keyword>
<feature type="domain" description="GST N-terminal" evidence="1">
    <location>
        <begin position="29"/>
        <end position="110"/>
    </location>
</feature>
<dbReference type="GO" id="GO:0016740">
    <property type="term" value="F:transferase activity"/>
    <property type="evidence" value="ECO:0007669"/>
    <property type="project" value="UniProtKB-KW"/>
</dbReference>
<comment type="caution">
    <text evidence="3">The sequence shown here is derived from an EMBL/GenBank/DDBJ whole genome shotgun (WGS) entry which is preliminary data.</text>
</comment>
<protein>
    <submittedName>
        <fullName evidence="3">Glutathione S-transferase family protein</fullName>
    </submittedName>
</protein>
<gene>
    <name evidence="3" type="ORF">COO09_23250</name>
</gene>
<dbReference type="InterPro" id="IPR036249">
    <property type="entry name" value="Thioredoxin-like_sf"/>
</dbReference>
<dbReference type="KEGG" id="rdi:CMV14_14540"/>
<dbReference type="CDD" id="cd00570">
    <property type="entry name" value="GST_N_family"/>
    <property type="match status" value="1"/>
</dbReference>
<dbReference type="InterPro" id="IPR036282">
    <property type="entry name" value="Glutathione-S-Trfase_C_sf"/>
</dbReference>
<organism evidence="3 4">
    <name type="scientific">Rhizorhabdus dicambivorans</name>
    <dbReference type="NCBI Taxonomy" id="1850238"/>
    <lineage>
        <taxon>Bacteria</taxon>
        <taxon>Pseudomonadati</taxon>
        <taxon>Pseudomonadota</taxon>
        <taxon>Alphaproteobacteria</taxon>
        <taxon>Sphingomonadales</taxon>
        <taxon>Sphingomonadaceae</taxon>
        <taxon>Rhizorhabdus</taxon>
    </lineage>
</organism>
<dbReference type="PANTHER" id="PTHR44051">
    <property type="entry name" value="GLUTATHIONE S-TRANSFERASE-RELATED"/>
    <property type="match status" value="1"/>
</dbReference>
<dbReference type="SFLD" id="SFLDG00358">
    <property type="entry name" value="Main_(cytGST)"/>
    <property type="match status" value="1"/>
</dbReference>
<sequence>MDANMSRKESEMVKLLDREILTREVTEWKGLHLFHAHFSSCSQKVRLVLAEKGIAWQSHPIDLGANENISERYLGINPRGLVPALVDDGDVHIESNDIIFHLEDKFPQPVLIPAANRGEAEAILRAEDDLHLDIRNVTFHFLFETPAPPKSAKDLENYRRFGASTVAGEPDAQKEKEIRYWRTYGEQRVSQADARKSVAALGRAFAGVEARLADSDYLFGAELTIIDIAWFIYAHRMVLAGYPLAAQHPAMGAWYKRLSNRPGWATEITMPPPLAAVIERHQQRLTKEGHSITQVCGMTAAG</sequence>
<reference evidence="3 4" key="1">
    <citation type="submission" date="2017-09" db="EMBL/GenBank/DDBJ databases">
        <title>The Catabolism of 3,6-Dichlorosalicylic acid is Initiated by the Cytochrome P450 Monooxygenase DsmABC in Rhizorhabdus dicambivorans Ndbn-20.</title>
        <authorList>
            <person name="Na L."/>
        </authorList>
    </citation>
    <scope>NUCLEOTIDE SEQUENCE [LARGE SCALE GENOMIC DNA]</scope>
    <source>
        <strain evidence="3 4">Ndbn-20m</strain>
    </source>
</reference>
<dbReference type="SUPFAM" id="SSF52833">
    <property type="entry name" value="Thioredoxin-like"/>
    <property type="match status" value="1"/>
</dbReference>
<proteinExistence type="predicted"/>
<feature type="domain" description="GST C-terminal" evidence="2">
    <location>
        <begin position="156"/>
        <end position="285"/>
    </location>
</feature>
<dbReference type="EMBL" id="NWUF01000042">
    <property type="protein sequence ID" value="PCE39873.1"/>
    <property type="molecule type" value="Genomic_DNA"/>
</dbReference>
<dbReference type="Pfam" id="PF13417">
    <property type="entry name" value="GST_N_3"/>
    <property type="match status" value="1"/>
</dbReference>
<dbReference type="AlphaFoldDB" id="A0A2A4FN91"/>
<dbReference type="PANTHER" id="PTHR44051:SF8">
    <property type="entry name" value="GLUTATHIONE S-TRANSFERASE GSTA"/>
    <property type="match status" value="1"/>
</dbReference>
<dbReference type="Gene3D" id="3.40.30.10">
    <property type="entry name" value="Glutaredoxin"/>
    <property type="match status" value="1"/>
</dbReference>
<evidence type="ECO:0000313" key="4">
    <source>
        <dbReference type="Proteomes" id="UP000218934"/>
    </source>
</evidence>
<accession>A0A2A4FN91</accession>
<dbReference type="InterPro" id="IPR004045">
    <property type="entry name" value="Glutathione_S-Trfase_N"/>
</dbReference>
<dbReference type="PROSITE" id="PS50405">
    <property type="entry name" value="GST_CTER"/>
    <property type="match status" value="1"/>
</dbReference>
<dbReference type="InterPro" id="IPR010987">
    <property type="entry name" value="Glutathione-S-Trfase_C-like"/>
</dbReference>
<dbReference type="Pfam" id="PF13410">
    <property type="entry name" value="GST_C_2"/>
    <property type="match status" value="1"/>
</dbReference>
<dbReference type="PROSITE" id="PS50404">
    <property type="entry name" value="GST_NTER"/>
    <property type="match status" value="1"/>
</dbReference>